<feature type="region of interest" description="Disordered" evidence="1">
    <location>
        <begin position="58"/>
        <end position="173"/>
    </location>
</feature>
<organism evidence="2 3">
    <name type="scientific">Apostasia shenzhenica</name>
    <dbReference type="NCBI Taxonomy" id="1088818"/>
    <lineage>
        <taxon>Eukaryota</taxon>
        <taxon>Viridiplantae</taxon>
        <taxon>Streptophyta</taxon>
        <taxon>Embryophyta</taxon>
        <taxon>Tracheophyta</taxon>
        <taxon>Spermatophyta</taxon>
        <taxon>Magnoliopsida</taxon>
        <taxon>Liliopsida</taxon>
        <taxon>Asparagales</taxon>
        <taxon>Orchidaceae</taxon>
        <taxon>Apostasioideae</taxon>
        <taxon>Apostasia</taxon>
    </lineage>
</organism>
<accession>A0A2I0AT93</accession>
<sequence>MKRARRGQPPATQLSKEITEVGEEEIEVLELVCGGTAVDVVSSPEDAIDNRKTLAELGYTGKGKGPVSASKPQTIPKGAKGIVVGEKEEGNKADGGQEKERAEGPCLDLILSEVPKKKRGPSDSTSPEPPSKKAKSVEEEGFAAGGEHVWQRSVEPTALTSPGSSGMKAQEWW</sequence>
<dbReference type="EMBL" id="KZ451950">
    <property type="protein sequence ID" value="PKA58760.1"/>
    <property type="molecule type" value="Genomic_DNA"/>
</dbReference>
<dbReference type="AlphaFoldDB" id="A0A2I0AT93"/>
<reference evidence="2 3" key="1">
    <citation type="journal article" date="2017" name="Nature">
        <title>The Apostasia genome and the evolution of orchids.</title>
        <authorList>
            <person name="Zhang G.Q."/>
            <person name="Liu K.W."/>
            <person name="Li Z."/>
            <person name="Lohaus R."/>
            <person name="Hsiao Y.Y."/>
            <person name="Niu S.C."/>
            <person name="Wang J.Y."/>
            <person name="Lin Y.C."/>
            <person name="Xu Q."/>
            <person name="Chen L.J."/>
            <person name="Yoshida K."/>
            <person name="Fujiwara S."/>
            <person name="Wang Z.W."/>
            <person name="Zhang Y.Q."/>
            <person name="Mitsuda N."/>
            <person name="Wang M."/>
            <person name="Liu G.H."/>
            <person name="Pecoraro L."/>
            <person name="Huang H.X."/>
            <person name="Xiao X.J."/>
            <person name="Lin M."/>
            <person name="Wu X.Y."/>
            <person name="Wu W.L."/>
            <person name="Chen Y.Y."/>
            <person name="Chang S.B."/>
            <person name="Sakamoto S."/>
            <person name="Ohme-Takagi M."/>
            <person name="Yagi M."/>
            <person name="Zeng S.J."/>
            <person name="Shen C.Y."/>
            <person name="Yeh C.M."/>
            <person name="Luo Y.B."/>
            <person name="Tsai W.C."/>
            <person name="Van de Peer Y."/>
            <person name="Liu Z.J."/>
        </authorList>
    </citation>
    <scope>NUCLEOTIDE SEQUENCE [LARGE SCALE GENOMIC DNA]</scope>
    <source>
        <strain evidence="3">cv. Shenzhen</strain>
        <tissue evidence="2">Stem</tissue>
    </source>
</reference>
<name>A0A2I0AT93_9ASPA</name>
<feature type="compositionally biased region" description="Basic and acidic residues" evidence="1">
    <location>
        <begin position="85"/>
        <end position="103"/>
    </location>
</feature>
<evidence type="ECO:0000313" key="2">
    <source>
        <dbReference type="EMBL" id="PKA58760.1"/>
    </source>
</evidence>
<gene>
    <name evidence="2" type="ORF">AXF42_Ash000853</name>
</gene>
<keyword evidence="3" id="KW-1185">Reference proteome</keyword>
<evidence type="ECO:0000313" key="3">
    <source>
        <dbReference type="Proteomes" id="UP000236161"/>
    </source>
</evidence>
<dbReference type="Proteomes" id="UP000236161">
    <property type="component" value="Unassembled WGS sequence"/>
</dbReference>
<protein>
    <submittedName>
        <fullName evidence="2">Uncharacterized protein</fullName>
    </submittedName>
</protein>
<evidence type="ECO:0000256" key="1">
    <source>
        <dbReference type="SAM" id="MobiDB-lite"/>
    </source>
</evidence>
<proteinExistence type="predicted"/>